<dbReference type="InterPro" id="IPR007875">
    <property type="entry name" value="Sprouty"/>
</dbReference>
<feature type="region of interest" description="Disordered" evidence="2">
    <location>
        <begin position="68"/>
        <end position="187"/>
    </location>
</feature>
<feature type="compositionally biased region" description="Low complexity" evidence="2">
    <location>
        <begin position="118"/>
        <end position="134"/>
    </location>
</feature>
<dbReference type="GO" id="GO:0040037">
    <property type="term" value="P:negative regulation of fibroblast growth factor receptor signaling pathway"/>
    <property type="evidence" value="ECO:0007669"/>
    <property type="project" value="TreeGrafter"/>
</dbReference>
<keyword evidence="3" id="KW-1185">Reference proteome</keyword>
<comment type="similarity">
    <text evidence="1">Belongs to the sprouty family.</text>
</comment>
<dbReference type="InterPro" id="IPR051192">
    <property type="entry name" value="Sprouty_domain"/>
</dbReference>
<dbReference type="GO" id="GO:0046580">
    <property type="term" value="P:negative regulation of Ras protein signal transduction"/>
    <property type="evidence" value="ECO:0007669"/>
    <property type="project" value="TreeGrafter"/>
</dbReference>
<evidence type="ECO:0000256" key="1">
    <source>
        <dbReference type="ARBA" id="ARBA00010964"/>
    </source>
</evidence>
<reference evidence="4" key="1">
    <citation type="submission" date="2025-08" db="UniProtKB">
        <authorList>
            <consortium name="RefSeq"/>
        </authorList>
    </citation>
    <scope>IDENTIFICATION</scope>
</reference>
<dbReference type="AlphaFoldDB" id="A0A6P3W9Q4"/>
<dbReference type="OrthoDB" id="10038884at2759"/>
<protein>
    <submittedName>
        <fullName evidence="4">Protein sprouty homolog 4</fullName>
    </submittedName>
</protein>
<dbReference type="GO" id="GO:0005829">
    <property type="term" value="C:cytosol"/>
    <property type="evidence" value="ECO:0007669"/>
    <property type="project" value="TreeGrafter"/>
</dbReference>
<organism evidence="3 4">
    <name type="scientific">Clupea harengus</name>
    <name type="common">Atlantic herring</name>
    <dbReference type="NCBI Taxonomy" id="7950"/>
    <lineage>
        <taxon>Eukaryota</taxon>
        <taxon>Metazoa</taxon>
        <taxon>Chordata</taxon>
        <taxon>Craniata</taxon>
        <taxon>Vertebrata</taxon>
        <taxon>Euteleostomi</taxon>
        <taxon>Actinopterygii</taxon>
        <taxon>Neopterygii</taxon>
        <taxon>Teleostei</taxon>
        <taxon>Clupei</taxon>
        <taxon>Clupeiformes</taxon>
        <taxon>Clupeoidei</taxon>
        <taxon>Clupeidae</taxon>
        <taxon>Clupea</taxon>
    </lineage>
</organism>
<dbReference type="PANTHER" id="PTHR12365:SF6">
    <property type="entry name" value="PROTEIN SPROUTY HOMOLOG 4"/>
    <property type="match status" value="1"/>
</dbReference>
<dbReference type="PROSITE" id="PS51227">
    <property type="entry name" value="SPR"/>
    <property type="match status" value="1"/>
</dbReference>
<feature type="compositionally biased region" description="Low complexity" evidence="2">
    <location>
        <begin position="150"/>
        <end position="174"/>
    </location>
</feature>
<accession>A0A6P3W9Q4</accession>
<evidence type="ECO:0000313" key="3">
    <source>
        <dbReference type="Proteomes" id="UP000515152"/>
    </source>
</evidence>
<dbReference type="CTD" id="81848"/>
<proteinExistence type="inferred from homology"/>
<dbReference type="GeneID" id="105909154"/>
<dbReference type="GO" id="GO:0048513">
    <property type="term" value="P:animal organ development"/>
    <property type="evidence" value="ECO:0007669"/>
    <property type="project" value="TreeGrafter"/>
</dbReference>
<dbReference type="Pfam" id="PF05210">
    <property type="entry name" value="Sprouty"/>
    <property type="match status" value="1"/>
</dbReference>
<feature type="compositionally biased region" description="Basic residues" evidence="2">
    <location>
        <begin position="90"/>
        <end position="107"/>
    </location>
</feature>
<name>A0A6P3W9Q4_CLUHA</name>
<dbReference type="Proteomes" id="UP000515152">
    <property type="component" value="Chromosome 8"/>
</dbReference>
<evidence type="ECO:0000313" key="4">
    <source>
        <dbReference type="RefSeq" id="XP_012693212.2"/>
    </source>
</evidence>
<evidence type="ECO:0000256" key="2">
    <source>
        <dbReference type="SAM" id="MobiDB-lite"/>
    </source>
</evidence>
<dbReference type="GO" id="GO:0016020">
    <property type="term" value="C:membrane"/>
    <property type="evidence" value="ECO:0007669"/>
    <property type="project" value="InterPro"/>
</dbReference>
<dbReference type="KEGG" id="char:105909154"/>
<dbReference type="PANTHER" id="PTHR12365">
    <property type="entry name" value="SPROUTY"/>
    <property type="match status" value="1"/>
</dbReference>
<sequence length="368" mass="38901">MRGTRSEPMESRVPHHIPGVSSSIMVQPLLDSRVPYGRLQHPLTIYPIDQMKSSHMENDYIDSPAAVCQQPQHTQPKHPAAGRQADANPHHQHQHHHHHHHHHHPHPHMQDSTHPWISFSGRPSSISSSSSTSSDQRLLDHAAPTPVLDSASTTISSNSTSSSSSSLPPAAASLGRVPGSGTVGLQAKLPSAKPADLKTPAGSGPDGPVGSPLPAEAKHLLLCGRCGKCRCTECTLPRVLPSCWVCHQACLCSAQSLVDAATCMCLVKGVFYHCAEDEDDGEEGSCADRPCSCAPAHRCARWSFMAALSLALPCLLCYLPAVGCAKLSQKCYDGAQRPGCRCKVAAVSKAGVAGILGKAGGGLDKQTS</sequence>
<dbReference type="RefSeq" id="XP_012693212.2">
    <property type="nucleotide sequence ID" value="XM_012837758.3"/>
</dbReference>
<gene>
    <name evidence="4" type="primary">spry4</name>
</gene>